<dbReference type="Proteomes" id="UP000269396">
    <property type="component" value="Unassembled WGS sequence"/>
</dbReference>
<dbReference type="EMBL" id="UZAL01039779">
    <property type="protein sequence ID" value="VDP76003.1"/>
    <property type="molecule type" value="Genomic_DNA"/>
</dbReference>
<gene>
    <name evidence="1" type="ORF">SMTD_LOCUS18051</name>
</gene>
<evidence type="ECO:0000313" key="1">
    <source>
        <dbReference type="EMBL" id="VDP76003.1"/>
    </source>
</evidence>
<dbReference type="AlphaFoldDB" id="A0A3P8K3X3"/>
<keyword evidence="2" id="KW-1185">Reference proteome</keyword>
<proteinExistence type="predicted"/>
<sequence length="55" mass="6873">MYYERNLTALTVIGIQIHYSDRQMLTQYCLNDMRLLMNYFGSLKYYYCLDCYYWN</sequence>
<organism evidence="1 2">
    <name type="scientific">Schistosoma mattheei</name>
    <dbReference type="NCBI Taxonomy" id="31246"/>
    <lineage>
        <taxon>Eukaryota</taxon>
        <taxon>Metazoa</taxon>
        <taxon>Spiralia</taxon>
        <taxon>Lophotrochozoa</taxon>
        <taxon>Platyhelminthes</taxon>
        <taxon>Trematoda</taxon>
        <taxon>Digenea</taxon>
        <taxon>Strigeidida</taxon>
        <taxon>Schistosomatoidea</taxon>
        <taxon>Schistosomatidae</taxon>
        <taxon>Schistosoma</taxon>
    </lineage>
</organism>
<accession>A0A3P8K3X3</accession>
<protein>
    <submittedName>
        <fullName evidence="1">Uncharacterized protein</fullName>
    </submittedName>
</protein>
<reference evidence="1 2" key="1">
    <citation type="submission" date="2018-11" db="EMBL/GenBank/DDBJ databases">
        <authorList>
            <consortium name="Pathogen Informatics"/>
        </authorList>
    </citation>
    <scope>NUCLEOTIDE SEQUENCE [LARGE SCALE GENOMIC DNA]</scope>
    <source>
        <strain>Denwood</strain>
        <strain evidence="2">Zambia</strain>
    </source>
</reference>
<name>A0A3P8K3X3_9TREM</name>
<evidence type="ECO:0000313" key="2">
    <source>
        <dbReference type="Proteomes" id="UP000269396"/>
    </source>
</evidence>